<feature type="region of interest" description="Disordered" evidence="1">
    <location>
        <begin position="36"/>
        <end position="60"/>
    </location>
</feature>
<dbReference type="EMBL" id="JPMX01000052">
    <property type="protein sequence ID" value="KGH46344.1"/>
    <property type="molecule type" value="Genomic_DNA"/>
</dbReference>
<organism evidence="3 4">
    <name type="scientific">Modestobacter caceresii</name>
    <dbReference type="NCBI Taxonomy" id="1522368"/>
    <lineage>
        <taxon>Bacteria</taxon>
        <taxon>Bacillati</taxon>
        <taxon>Actinomycetota</taxon>
        <taxon>Actinomycetes</taxon>
        <taxon>Geodermatophilales</taxon>
        <taxon>Geodermatophilaceae</taxon>
        <taxon>Modestobacter</taxon>
    </lineage>
</organism>
<dbReference type="RefSeq" id="WP_036336123.1">
    <property type="nucleotide sequence ID" value="NZ_JPMX01000052.1"/>
</dbReference>
<feature type="chain" id="PRO_5038816065" description="Lipoprotein" evidence="2">
    <location>
        <begin position="27"/>
        <end position="202"/>
    </location>
</feature>
<evidence type="ECO:0000256" key="1">
    <source>
        <dbReference type="SAM" id="MobiDB-lite"/>
    </source>
</evidence>
<dbReference type="AlphaFoldDB" id="A0A098Y791"/>
<feature type="compositionally biased region" description="Low complexity" evidence="1">
    <location>
        <begin position="36"/>
        <end position="59"/>
    </location>
</feature>
<name>A0A098Y791_9ACTN</name>
<dbReference type="PROSITE" id="PS51257">
    <property type="entry name" value="PROKAR_LIPOPROTEIN"/>
    <property type="match status" value="1"/>
</dbReference>
<accession>A0A098Y791</accession>
<evidence type="ECO:0000256" key="2">
    <source>
        <dbReference type="SAM" id="SignalP"/>
    </source>
</evidence>
<gene>
    <name evidence="3" type="ORF">IN07_12540</name>
</gene>
<evidence type="ECO:0008006" key="5">
    <source>
        <dbReference type="Google" id="ProtNLM"/>
    </source>
</evidence>
<keyword evidence="2" id="KW-0732">Signal</keyword>
<evidence type="ECO:0000313" key="4">
    <source>
        <dbReference type="Proteomes" id="UP000029713"/>
    </source>
</evidence>
<keyword evidence="4" id="KW-1185">Reference proteome</keyword>
<feature type="signal peptide" evidence="2">
    <location>
        <begin position="1"/>
        <end position="26"/>
    </location>
</feature>
<sequence length="202" mass="20562">MNTSRPQRLLVAGVLASLLFGTAACGGSTESTASAAATSSVSASAADTTSTTTDSTTESPTLESLVAEVAGQFQQFTYTDPDTGTTMSYNLVGENFIYTAAAGDANASGGQADVQAMLDAAGVDYSAVTEWNATWSADELEAAAAELLAEGSSINFATFAEGTVLEANGSASGPMNSEHMASFQPAYDIAALRDWLFTQTSG</sequence>
<reference evidence="3 4" key="1">
    <citation type="submission" date="2014-07" db="EMBL/GenBank/DDBJ databases">
        <title>Biosystematic studies on Modestobacter strains isolated from extreme hyper-arid desert soil and from historic building.</title>
        <authorList>
            <person name="Bukarasam K."/>
            <person name="Bull A."/>
            <person name="Girard G."/>
            <person name="van Wezel G."/>
            <person name="Goodfellow M."/>
        </authorList>
    </citation>
    <scope>NUCLEOTIDE SEQUENCE [LARGE SCALE GENOMIC DNA]</scope>
    <source>
        <strain evidence="3 4">KNN45-2b</strain>
    </source>
</reference>
<dbReference type="STRING" id="1522368.IN07_12540"/>
<protein>
    <recommendedName>
        <fullName evidence="5">Lipoprotein</fullName>
    </recommendedName>
</protein>
<proteinExistence type="predicted"/>
<dbReference type="OrthoDB" id="9764953at2"/>
<evidence type="ECO:0000313" key="3">
    <source>
        <dbReference type="EMBL" id="KGH46344.1"/>
    </source>
</evidence>
<dbReference type="Proteomes" id="UP000029713">
    <property type="component" value="Unassembled WGS sequence"/>
</dbReference>
<comment type="caution">
    <text evidence="3">The sequence shown here is derived from an EMBL/GenBank/DDBJ whole genome shotgun (WGS) entry which is preliminary data.</text>
</comment>